<gene>
    <name evidence="10" type="primary">folP</name>
    <name evidence="10" type="ORF">ACFSE1_01265</name>
</gene>
<dbReference type="InterPro" id="IPR006390">
    <property type="entry name" value="DHP_synth_dom"/>
</dbReference>
<keyword evidence="5 10" id="KW-0808">Transferase</keyword>
<dbReference type="Proteomes" id="UP001597322">
    <property type="component" value="Unassembled WGS sequence"/>
</dbReference>
<keyword evidence="6" id="KW-0479">Metal-binding</keyword>
<feature type="domain" description="Pterin-binding" evidence="9">
    <location>
        <begin position="1"/>
        <end position="248"/>
    </location>
</feature>
<comment type="caution">
    <text evidence="10">The sequence shown here is derived from an EMBL/GenBank/DDBJ whole genome shotgun (WGS) entry which is preliminary data.</text>
</comment>
<dbReference type="Gene3D" id="3.20.20.20">
    <property type="entry name" value="Dihydropteroate synthase-like"/>
    <property type="match status" value="1"/>
</dbReference>
<evidence type="ECO:0000256" key="5">
    <source>
        <dbReference type="ARBA" id="ARBA00022679"/>
    </source>
</evidence>
<comment type="catalytic activity">
    <reaction evidence="1">
        <text>(7,8-dihydropterin-6-yl)methyl diphosphate + 4-aminobenzoate = 7,8-dihydropteroate + diphosphate</text>
        <dbReference type="Rhea" id="RHEA:19949"/>
        <dbReference type="ChEBI" id="CHEBI:17836"/>
        <dbReference type="ChEBI" id="CHEBI:17839"/>
        <dbReference type="ChEBI" id="CHEBI:33019"/>
        <dbReference type="ChEBI" id="CHEBI:72950"/>
        <dbReference type="EC" id="2.5.1.15"/>
    </reaction>
</comment>
<dbReference type="PROSITE" id="PS50972">
    <property type="entry name" value="PTERIN_BINDING"/>
    <property type="match status" value="1"/>
</dbReference>
<evidence type="ECO:0000259" key="9">
    <source>
        <dbReference type="PROSITE" id="PS50972"/>
    </source>
</evidence>
<dbReference type="EMBL" id="JBHUEQ010000003">
    <property type="protein sequence ID" value="MFD1744078.1"/>
    <property type="molecule type" value="Genomic_DNA"/>
</dbReference>
<evidence type="ECO:0000256" key="2">
    <source>
        <dbReference type="ARBA" id="ARBA00001946"/>
    </source>
</evidence>
<name>A0ABW4LY19_9HYPH</name>
<dbReference type="InterPro" id="IPR000489">
    <property type="entry name" value="Pterin-binding_dom"/>
</dbReference>
<keyword evidence="7" id="KW-0460">Magnesium</keyword>
<accession>A0ABW4LY19</accession>
<protein>
    <recommendedName>
        <fullName evidence="4">dihydropteroate synthase</fullName>
        <ecNumber evidence="4">2.5.1.15</ecNumber>
    </recommendedName>
</protein>
<evidence type="ECO:0000256" key="6">
    <source>
        <dbReference type="ARBA" id="ARBA00022723"/>
    </source>
</evidence>
<evidence type="ECO:0000256" key="8">
    <source>
        <dbReference type="ARBA" id="ARBA00022909"/>
    </source>
</evidence>
<dbReference type="RefSeq" id="WP_377396535.1">
    <property type="nucleotide sequence ID" value="NZ_JBHUEQ010000003.1"/>
</dbReference>
<comment type="pathway">
    <text evidence="3">Cofactor biosynthesis; tetrahydrofolate biosynthesis; 7,8-dihydrofolate from 2-amino-4-hydroxy-6-hydroxymethyl-7,8-dihydropteridine diphosphate and 4-aminobenzoate: step 1/2.</text>
</comment>
<dbReference type="InterPro" id="IPR011005">
    <property type="entry name" value="Dihydropteroate_synth-like_sf"/>
</dbReference>
<organism evidence="10 11">
    <name type="scientific">Rhizobium helianthi</name>
    <dbReference type="NCBI Taxonomy" id="1132695"/>
    <lineage>
        <taxon>Bacteria</taxon>
        <taxon>Pseudomonadati</taxon>
        <taxon>Pseudomonadota</taxon>
        <taxon>Alphaproteobacteria</taxon>
        <taxon>Hyphomicrobiales</taxon>
        <taxon>Rhizobiaceae</taxon>
        <taxon>Rhizobium/Agrobacterium group</taxon>
        <taxon>Rhizobium</taxon>
    </lineage>
</organism>
<dbReference type="PANTHER" id="PTHR20941">
    <property type="entry name" value="FOLATE SYNTHESIS PROTEINS"/>
    <property type="match status" value="1"/>
</dbReference>
<dbReference type="NCBIfam" id="TIGR01496">
    <property type="entry name" value="DHPS"/>
    <property type="match status" value="1"/>
</dbReference>
<dbReference type="SUPFAM" id="SSF51717">
    <property type="entry name" value="Dihydropteroate synthetase-like"/>
    <property type="match status" value="1"/>
</dbReference>
<dbReference type="PANTHER" id="PTHR20941:SF1">
    <property type="entry name" value="FOLIC ACID SYNTHESIS PROTEIN FOL1"/>
    <property type="match status" value="1"/>
</dbReference>
<comment type="cofactor">
    <cofactor evidence="2">
        <name>Mg(2+)</name>
        <dbReference type="ChEBI" id="CHEBI:18420"/>
    </cofactor>
</comment>
<dbReference type="Pfam" id="PF00809">
    <property type="entry name" value="Pterin_bind"/>
    <property type="match status" value="1"/>
</dbReference>
<evidence type="ECO:0000256" key="7">
    <source>
        <dbReference type="ARBA" id="ARBA00022842"/>
    </source>
</evidence>
<evidence type="ECO:0000256" key="3">
    <source>
        <dbReference type="ARBA" id="ARBA00004763"/>
    </source>
</evidence>
<dbReference type="CDD" id="cd00739">
    <property type="entry name" value="DHPS"/>
    <property type="match status" value="1"/>
</dbReference>
<dbReference type="GO" id="GO:0004156">
    <property type="term" value="F:dihydropteroate synthase activity"/>
    <property type="evidence" value="ECO:0007669"/>
    <property type="project" value="UniProtKB-EC"/>
</dbReference>
<keyword evidence="11" id="KW-1185">Reference proteome</keyword>
<sequence>MAIVNVTPDSFSDGGVHDTVDAAVQHALACVEQGAAILDIGGESTRPGAVPVSPEEEQGRVLPVIRALAQKTEALISIDTYRANTARLALEAGAHIVNDVYGLRFDAAMAEVVAATGAGLVMMHTGRGREAEKLPDAVADQFSFFERQLSVAEQAGIKPDRIVLDPGFGFAKDRAEDFALMARFEELKDLAMPLLVGTSRKRFIGHVTGRDAAGERDVGTAATTVALRLAGASIFRVHNVAVNRDALRMADAILAAGREHAENVQ</sequence>
<proteinExistence type="predicted"/>
<evidence type="ECO:0000256" key="4">
    <source>
        <dbReference type="ARBA" id="ARBA00012458"/>
    </source>
</evidence>
<evidence type="ECO:0000313" key="10">
    <source>
        <dbReference type="EMBL" id="MFD1744078.1"/>
    </source>
</evidence>
<dbReference type="EC" id="2.5.1.15" evidence="4"/>
<evidence type="ECO:0000313" key="11">
    <source>
        <dbReference type="Proteomes" id="UP001597322"/>
    </source>
</evidence>
<keyword evidence="8" id="KW-0289">Folate biosynthesis</keyword>
<reference evidence="11" key="1">
    <citation type="journal article" date="2019" name="Int. J. Syst. Evol. Microbiol.">
        <title>The Global Catalogue of Microorganisms (GCM) 10K type strain sequencing project: providing services to taxonomists for standard genome sequencing and annotation.</title>
        <authorList>
            <consortium name="The Broad Institute Genomics Platform"/>
            <consortium name="The Broad Institute Genome Sequencing Center for Infectious Disease"/>
            <person name="Wu L."/>
            <person name="Ma J."/>
        </authorList>
    </citation>
    <scope>NUCLEOTIDE SEQUENCE [LARGE SCALE GENOMIC DNA]</scope>
    <source>
        <strain evidence="11">CG52</strain>
    </source>
</reference>
<dbReference type="InterPro" id="IPR045031">
    <property type="entry name" value="DHP_synth-like"/>
</dbReference>
<dbReference type="PROSITE" id="PS00793">
    <property type="entry name" value="DHPS_2"/>
    <property type="match status" value="1"/>
</dbReference>
<evidence type="ECO:0000256" key="1">
    <source>
        <dbReference type="ARBA" id="ARBA00000012"/>
    </source>
</evidence>